<feature type="region of interest" description="Disordered" evidence="11">
    <location>
        <begin position="533"/>
        <end position="573"/>
    </location>
</feature>
<keyword evidence="7 10" id="KW-0137">Centromere</keyword>
<dbReference type="GO" id="GO:0005634">
    <property type="term" value="C:nucleus"/>
    <property type="evidence" value="ECO:0007669"/>
    <property type="project" value="UniProtKB-SubCell"/>
</dbReference>
<evidence type="ECO:0000313" key="12">
    <source>
        <dbReference type="Proteomes" id="UP001652641"/>
    </source>
</evidence>
<dbReference type="PANTHER" id="PTHR32123:SF9">
    <property type="entry name" value="PROTEIN SPINDLY"/>
    <property type="match status" value="1"/>
</dbReference>
<evidence type="ECO:0000256" key="3">
    <source>
        <dbReference type="ARBA" id="ARBA00022776"/>
    </source>
</evidence>
<dbReference type="RefSeq" id="XP_025863183.2">
    <property type="nucleotide sequence ID" value="XM_026007398.2"/>
</dbReference>
<keyword evidence="1 10" id="KW-0158">Chromosome</keyword>
<dbReference type="GO" id="GO:0034501">
    <property type="term" value="P:protein localization to kinetochore"/>
    <property type="evidence" value="ECO:0007669"/>
    <property type="project" value="UniProtKB-UniRule"/>
</dbReference>
<feature type="coiled-coil region" evidence="10">
    <location>
        <begin position="156"/>
        <end position="239"/>
    </location>
</feature>
<dbReference type="RefSeq" id="XP_072612736.1">
    <property type="nucleotide sequence ID" value="XM_072756635.1"/>
</dbReference>
<evidence type="ECO:0000313" key="15">
    <source>
        <dbReference type="RefSeq" id="XP_072612736.1"/>
    </source>
</evidence>
<evidence type="ECO:0000256" key="8">
    <source>
        <dbReference type="ARBA" id="ARBA00045145"/>
    </source>
</evidence>
<dbReference type="GO" id="GO:0043515">
    <property type="term" value="F:kinetochore binding"/>
    <property type="evidence" value="ECO:0007669"/>
    <property type="project" value="UniProtKB-UniRule"/>
</dbReference>
<keyword evidence="2 10" id="KW-0132">Cell division</keyword>
<evidence type="ECO:0000256" key="9">
    <source>
        <dbReference type="ARBA" id="ARBA00046680"/>
    </source>
</evidence>
<sequence>MEADVIADLRCKLKEVEEDRIKAAQYGLQLVESQNELQIQLDECRNEMMTMTENYEQEKYTLQREVELKSRMLESLSSECEAIKQQQKTHLEQLKEQLSRSHGQELEKLKAELDEARLSEKQLKHKVDHQKELLSCKSEEMRIMSERVHESMSSEMLALQIELTEMESMKTTLKEEVNELQYRQEQLELLSTNLMRQVDRLKEEKEEREKEAVSYYNALEKARVANQDLQVQLDQALQQALDPSSKGNSLFAEVEDRRAAMERQFISMKVKYQSLKKQNAFNREQMQRMKLQIATLLQMKGSQTEFEQQERLLAMLEQKNGEIKHLLGEIRNLEKFKSLYESTESKLSANSGTLEDNTYYTDLLQIKLDNLNKENENTKGELSIQRMKALFESQRALDIERKLFANERCLQLSQSENMKLRAKLDELKLKYEPEEKSEVPVPKKRREVLPMDVTTPNNVCAKNAVGEEDYRLPPQKVEAQCYPSSSEDNNLQLEKTVSINTLGISLSPHKSLPMDIQPMKEKKCVKLLGVSADSEALSERSGNTPNSPRLAAESRLQTEVKEGKETASKLEKETCKKSHPILYVSSKSTPETQCPQQ</sequence>
<evidence type="ECO:0000256" key="6">
    <source>
        <dbReference type="ARBA" id="ARBA00023306"/>
    </source>
</evidence>
<dbReference type="GO" id="GO:0000940">
    <property type="term" value="C:outer kinetochore"/>
    <property type="evidence" value="ECO:0007669"/>
    <property type="project" value="UniProtKB-UniRule"/>
</dbReference>
<name>A0A3Q7T1A8_VULVU</name>
<comment type="subunit">
    <text evidence="9">Interacts with KNTC1 and ZW10. These interactions appear weak and may be transient or indirect. Interacts with dynein intermediate chain and dynactin (DCTN1). Interacts with the catalytically active form of USP45.</text>
</comment>
<evidence type="ECO:0000256" key="11">
    <source>
        <dbReference type="SAM" id="MobiDB-lite"/>
    </source>
</evidence>
<feature type="compositionally biased region" description="Basic and acidic residues" evidence="11">
    <location>
        <begin position="556"/>
        <end position="573"/>
    </location>
</feature>
<evidence type="ECO:0000313" key="14">
    <source>
        <dbReference type="RefSeq" id="XP_072612735.1"/>
    </source>
</evidence>
<keyword evidence="10" id="KW-0539">Nucleus</keyword>
<keyword evidence="4 10" id="KW-0995">Kinetochore</keyword>
<dbReference type="HAMAP" id="MF_03041">
    <property type="entry name" value="SPDLY"/>
    <property type="match status" value="1"/>
</dbReference>
<keyword evidence="3 10" id="KW-0498">Mitosis</keyword>
<evidence type="ECO:0000256" key="5">
    <source>
        <dbReference type="ARBA" id="ARBA00023054"/>
    </source>
</evidence>
<proteinExistence type="inferred from homology"/>
<dbReference type="InterPro" id="IPR051149">
    <property type="entry name" value="Spindly/BICDR_Dynein_Adapter"/>
</dbReference>
<reference evidence="13 14" key="2">
    <citation type="submission" date="2025-05" db="UniProtKB">
        <authorList>
            <consortium name="RefSeq"/>
        </authorList>
    </citation>
    <scope>IDENTIFICATION</scope>
    <source>
        <tissue evidence="13 14">Cell line</tissue>
    </source>
</reference>
<dbReference type="GO" id="GO:0005813">
    <property type="term" value="C:centrosome"/>
    <property type="evidence" value="ECO:0007669"/>
    <property type="project" value="UniProtKB-SubCell"/>
</dbReference>
<evidence type="ECO:0000256" key="4">
    <source>
        <dbReference type="ARBA" id="ARBA00022838"/>
    </source>
</evidence>
<keyword evidence="10" id="KW-0206">Cytoskeleton</keyword>
<dbReference type="GO" id="GO:0007094">
    <property type="term" value="P:mitotic spindle assembly checkpoint signaling"/>
    <property type="evidence" value="ECO:0007669"/>
    <property type="project" value="InterPro"/>
</dbReference>
<gene>
    <name evidence="10 13 14 15" type="primary">SPDL1</name>
    <name evidence="10" type="synonym">CCDC99</name>
</gene>
<keyword evidence="10" id="KW-0963">Cytoplasm</keyword>
<evidence type="ECO:0000256" key="1">
    <source>
        <dbReference type="ARBA" id="ARBA00022454"/>
    </source>
</evidence>
<feature type="coiled-coil region" evidence="10">
    <location>
        <begin position="34"/>
        <end position="126"/>
    </location>
</feature>
<evidence type="ECO:0000256" key="10">
    <source>
        <dbReference type="HAMAP-Rule" id="MF_03041"/>
    </source>
</evidence>
<feature type="coiled-coil region" evidence="10">
    <location>
        <begin position="361"/>
        <end position="430"/>
    </location>
</feature>
<dbReference type="GeneID" id="112926367"/>
<dbReference type="GO" id="GO:0000922">
    <property type="term" value="C:spindle pole"/>
    <property type="evidence" value="ECO:0007669"/>
    <property type="project" value="UniProtKB-SubCell"/>
</dbReference>
<dbReference type="AlphaFoldDB" id="A0A3Q7T1A8"/>
<evidence type="ECO:0000256" key="7">
    <source>
        <dbReference type="ARBA" id="ARBA00023328"/>
    </source>
</evidence>
<comment type="subcellular location">
    <subcellularLocation>
        <location evidence="10">Cytoplasm</location>
        <location evidence="10">Cytoskeleton</location>
        <location evidence="10">Microtubule organizing center</location>
        <location evidence="10">Centrosome</location>
    </subcellularLocation>
    <subcellularLocation>
        <location evidence="10">Chromosome</location>
        <location evidence="10">Centromere</location>
        <location evidence="10">Kinetochore</location>
    </subcellularLocation>
    <subcellularLocation>
        <location evidence="10">Nucleus</location>
    </subcellularLocation>
    <subcellularLocation>
        <location evidence="10">Cytoplasm</location>
        <location evidence="10">Cytoskeleton</location>
        <location evidence="10">Spindle pole</location>
    </subcellularLocation>
    <text evidence="10">Localizes to the nucleus in interphase and to the kinetochore in early prometaphase. Relocalizes to the mitotic spindle pole before metaphase and is subsequently lost from the spindle poles after chromosome congression is completed. Removal of this protein from the kinetochore requires the dynein/dynactin complex.</text>
</comment>
<organism evidence="12 13">
    <name type="scientific">Vulpes vulpes</name>
    <name type="common">Red fox</name>
    <dbReference type="NCBI Taxonomy" id="9627"/>
    <lineage>
        <taxon>Eukaryota</taxon>
        <taxon>Metazoa</taxon>
        <taxon>Chordata</taxon>
        <taxon>Craniata</taxon>
        <taxon>Vertebrata</taxon>
        <taxon>Euteleostomi</taxon>
        <taxon>Mammalia</taxon>
        <taxon>Eutheria</taxon>
        <taxon>Laurasiatheria</taxon>
        <taxon>Carnivora</taxon>
        <taxon>Caniformia</taxon>
        <taxon>Canidae</taxon>
        <taxon>Vulpes</taxon>
    </lineage>
</organism>
<dbReference type="GO" id="GO:0000132">
    <property type="term" value="P:establishment of mitotic spindle orientation"/>
    <property type="evidence" value="ECO:0007669"/>
    <property type="project" value="TreeGrafter"/>
</dbReference>
<protein>
    <recommendedName>
        <fullName evidence="10">Protein Spindly</fullName>
    </recommendedName>
    <alternativeName>
        <fullName evidence="10">Coiled-coil domain-containing protein 99</fullName>
    </alternativeName>
    <alternativeName>
        <fullName evidence="10">Spindle apparatus coiled-coil domain-containing protein 1</fullName>
    </alternativeName>
</protein>
<dbReference type="GO" id="GO:0007080">
    <property type="term" value="P:mitotic metaphase chromosome alignment"/>
    <property type="evidence" value="ECO:0007669"/>
    <property type="project" value="TreeGrafter"/>
</dbReference>
<keyword evidence="6 10" id="KW-0131">Cell cycle</keyword>
<dbReference type="RefSeq" id="XP_072612735.1">
    <property type="nucleotide sequence ID" value="XM_072756634.1"/>
</dbReference>
<evidence type="ECO:0000256" key="2">
    <source>
        <dbReference type="ARBA" id="ARBA00022618"/>
    </source>
</evidence>
<dbReference type="InterPro" id="IPR028593">
    <property type="entry name" value="SPDLY_chordates"/>
</dbReference>
<comment type="function">
    <text evidence="8">Required for the localization of dynein and dynactin to the mitotic kintochore. Dynein is believed to control the initial lateral interaction between the kinetochore and spindle microtubules and to facilitate the subsequent formation of end-on kinetochore-microtubule attachments mediated by the NDC80 complex. Also required for correct spindle orientation. Does not appear to be required for the removal of spindle assembly checkpoint (SAC) proteins from the kinetochore upon bipolar spindle attachment. Acts as an adapter protein linking the dynein motor complex to various cargos and converts dynein from a non-processive to a highly processive motor in the presence of dynactin. Facilitates the interaction between dynein and dynactin and activates dynein processivity (the ability to move along a microtubule for a long distance without falling off the track). Plays a role in cell migration.</text>
</comment>
<keyword evidence="12" id="KW-1185">Reference proteome</keyword>
<accession>A0A3Q7T1A8</accession>
<keyword evidence="5 10" id="KW-0175">Coiled coil</keyword>
<evidence type="ECO:0000313" key="13">
    <source>
        <dbReference type="RefSeq" id="XP_025863183.2"/>
    </source>
</evidence>
<reference key="1">
    <citation type="submission" date="2019-01" db="UniProtKB">
        <authorList>
            <consortium name="RefSeq"/>
        </authorList>
    </citation>
    <scope>IDENTIFICATION</scope>
    <source>
        <tissue evidence="15">Cell line</tissue>
    </source>
</reference>
<dbReference type="Proteomes" id="UP001652641">
    <property type="component" value="Chromosome 4"/>
</dbReference>
<dbReference type="CTD" id="54908"/>
<dbReference type="GO" id="GO:0051301">
    <property type="term" value="P:cell division"/>
    <property type="evidence" value="ECO:0007669"/>
    <property type="project" value="UniProtKB-KW"/>
</dbReference>
<feature type="coiled-coil region" evidence="10">
    <location>
        <begin position="272"/>
        <end position="319"/>
    </location>
</feature>
<comment type="similarity">
    <text evidence="10">Belongs to the Spindly family.</text>
</comment>
<dbReference type="PANTHER" id="PTHR32123">
    <property type="entry name" value="BICD FAMILY-LIKE CARGO ADAPTER"/>
    <property type="match status" value="1"/>
</dbReference>